<proteinExistence type="predicted"/>
<dbReference type="EMBL" id="SSTE01004741">
    <property type="protein sequence ID" value="KAA0061622.1"/>
    <property type="molecule type" value="Genomic_DNA"/>
</dbReference>
<dbReference type="Proteomes" id="UP000321393">
    <property type="component" value="Unassembled WGS sequence"/>
</dbReference>
<gene>
    <name evidence="1" type="ORF">E6C27_scaffold3085G00060</name>
    <name evidence="2" type="ORF">E6C27_scaffold3980G00050</name>
</gene>
<protein>
    <submittedName>
        <fullName evidence="2">Uncharacterized protein</fullName>
    </submittedName>
</protein>
<accession>A0A5A7V0C5</accession>
<sequence>MKDTAIEEANDVISMWMNCSGCYEHLSYLLWIKASKRGMESHFKQYRHFQAKCATYMKRKKKSLTSTLSNEETYFVSESESYGGALISCEIEEVPKKASDDQLHAPTVTDTNLQSGTLEESVDNELKFSPSDFEELLYLWKEDLLKQDQERFLTLFKDNHRLMTTISTFKFEHRKVHSEYETLVKSVRILSPRTQCLDNILLIQKNDRKGLGYLRYQVSFKGKALVFVGASEQQNRDNIPESSNSQTKRKKCKTGGVMFVDSMKENVVGEENIYQPGAPKLNNVCLIKGISTELSSINQLGDQGFRRLRLYLAYLS</sequence>
<name>A0A5A7V0C5_CUCMM</name>
<dbReference type="AlphaFoldDB" id="A0A5A7V0C5"/>
<comment type="caution">
    <text evidence="2">The sequence shown here is derived from an EMBL/GenBank/DDBJ whole genome shotgun (WGS) entry which is preliminary data.</text>
</comment>
<dbReference type="OrthoDB" id="1932348at2759"/>
<evidence type="ECO:0000313" key="3">
    <source>
        <dbReference type="Proteomes" id="UP000321393"/>
    </source>
</evidence>
<evidence type="ECO:0000313" key="1">
    <source>
        <dbReference type="EMBL" id="KAA0037762.1"/>
    </source>
</evidence>
<reference evidence="2 3" key="1">
    <citation type="submission" date="2019-08" db="EMBL/GenBank/DDBJ databases">
        <title>Draft genome sequences of two oriental melons (Cucumis melo L. var makuwa).</title>
        <authorList>
            <person name="Kwon S.-Y."/>
        </authorList>
    </citation>
    <scope>NUCLEOTIDE SEQUENCE [LARGE SCALE GENOMIC DNA]</scope>
    <source>
        <strain evidence="3">cv. SW 3</strain>
        <tissue evidence="2">Leaf</tissue>
    </source>
</reference>
<dbReference type="EMBL" id="SSTE01018872">
    <property type="protein sequence ID" value="KAA0037762.1"/>
    <property type="molecule type" value="Genomic_DNA"/>
</dbReference>
<evidence type="ECO:0000313" key="2">
    <source>
        <dbReference type="EMBL" id="KAA0061622.1"/>
    </source>
</evidence>
<organism evidence="2 3">
    <name type="scientific">Cucumis melo var. makuwa</name>
    <name type="common">Oriental melon</name>
    <dbReference type="NCBI Taxonomy" id="1194695"/>
    <lineage>
        <taxon>Eukaryota</taxon>
        <taxon>Viridiplantae</taxon>
        <taxon>Streptophyta</taxon>
        <taxon>Embryophyta</taxon>
        <taxon>Tracheophyta</taxon>
        <taxon>Spermatophyta</taxon>
        <taxon>Magnoliopsida</taxon>
        <taxon>eudicotyledons</taxon>
        <taxon>Gunneridae</taxon>
        <taxon>Pentapetalae</taxon>
        <taxon>rosids</taxon>
        <taxon>fabids</taxon>
        <taxon>Cucurbitales</taxon>
        <taxon>Cucurbitaceae</taxon>
        <taxon>Benincaseae</taxon>
        <taxon>Cucumis</taxon>
    </lineage>
</organism>